<comment type="similarity">
    <text evidence="3">Belongs to the flavoredoxin family.</text>
</comment>
<evidence type="ECO:0000313" key="5">
    <source>
        <dbReference type="EMBL" id="KUK18271.1"/>
    </source>
</evidence>
<accession>A0A101EMU5</accession>
<feature type="domain" description="Flavin reductase like" evidence="4">
    <location>
        <begin position="5"/>
        <end position="154"/>
    </location>
</feature>
<dbReference type="EMBL" id="LGFD01000005">
    <property type="protein sequence ID" value="KUK18271.1"/>
    <property type="molecule type" value="Genomic_DNA"/>
</dbReference>
<dbReference type="PANTHER" id="PTHR43567:SF1">
    <property type="entry name" value="FLAVOREDOXIN"/>
    <property type="match status" value="1"/>
</dbReference>
<dbReference type="InterPro" id="IPR052174">
    <property type="entry name" value="Flavoredoxin"/>
</dbReference>
<evidence type="ECO:0000256" key="3">
    <source>
        <dbReference type="ARBA" id="ARBA00038054"/>
    </source>
</evidence>
<dbReference type="GO" id="GO:0010181">
    <property type="term" value="F:FMN binding"/>
    <property type="evidence" value="ECO:0007669"/>
    <property type="project" value="InterPro"/>
</dbReference>
<sequence length="176" mass="20278">MWHLLYPMRTFLVVSGQGEEVNIMAADWLTYLSTKPITLGVSINPNRHTHNLIRKYKEFVISIPSIEILKDVLIAGRKSGPDKLKDMSITLVPSKKIRAPSIKEALANLECKVIDERDYGNYTFFVAEVVNYTQKEEAFKNNRPNIEFKFIAHLAPGTNDFVTFGREIYRWNTKDL</sequence>
<dbReference type="PANTHER" id="PTHR43567">
    <property type="entry name" value="FLAVOREDOXIN-RELATED-RELATED"/>
    <property type="match status" value="1"/>
</dbReference>
<name>A0A101EMU5_9EURY</name>
<dbReference type="InterPro" id="IPR012349">
    <property type="entry name" value="Split_barrel_FMN-bd"/>
</dbReference>
<protein>
    <submittedName>
        <fullName evidence="5">Flavin reductase-related oxidoreductase</fullName>
    </submittedName>
</protein>
<dbReference type="Pfam" id="PF01613">
    <property type="entry name" value="Flavin_Reduct"/>
    <property type="match status" value="1"/>
</dbReference>
<dbReference type="SUPFAM" id="SSF50475">
    <property type="entry name" value="FMN-binding split barrel"/>
    <property type="match status" value="1"/>
</dbReference>
<dbReference type="Gene3D" id="2.30.110.10">
    <property type="entry name" value="Electron Transport, Fmn-binding Protein, Chain A"/>
    <property type="match status" value="1"/>
</dbReference>
<gene>
    <name evidence="5" type="ORF">XD54_0362</name>
</gene>
<organism evidence="5 6">
    <name type="scientific">Thermococcus sibiricus</name>
    <dbReference type="NCBI Taxonomy" id="172049"/>
    <lineage>
        <taxon>Archaea</taxon>
        <taxon>Methanobacteriati</taxon>
        <taxon>Methanobacteriota</taxon>
        <taxon>Thermococci</taxon>
        <taxon>Thermococcales</taxon>
        <taxon>Thermococcaceae</taxon>
        <taxon>Thermococcus</taxon>
    </lineage>
</organism>
<evidence type="ECO:0000313" key="6">
    <source>
        <dbReference type="Proteomes" id="UP000053911"/>
    </source>
</evidence>
<evidence type="ECO:0000259" key="4">
    <source>
        <dbReference type="SMART" id="SM00903"/>
    </source>
</evidence>
<evidence type="ECO:0000256" key="1">
    <source>
        <dbReference type="ARBA" id="ARBA00001917"/>
    </source>
</evidence>
<dbReference type="AlphaFoldDB" id="A0A101EMU5"/>
<keyword evidence="2" id="KW-0285">Flavoprotein</keyword>
<comment type="caution">
    <text evidence="5">The sequence shown here is derived from an EMBL/GenBank/DDBJ whole genome shotgun (WGS) entry which is preliminary data.</text>
</comment>
<proteinExistence type="inferred from homology"/>
<comment type="cofactor">
    <cofactor evidence="1">
        <name>FMN</name>
        <dbReference type="ChEBI" id="CHEBI:58210"/>
    </cofactor>
</comment>
<evidence type="ECO:0000256" key="2">
    <source>
        <dbReference type="ARBA" id="ARBA00022630"/>
    </source>
</evidence>
<dbReference type="Proteomes" id="UP000053911">
    <property type="component" value="Unassembled WGS sequence"/>
</dbReference>
<dbReference type="SMART" id="SM00903">
    <property type="entry name" value="Flavin_Reduct"/>
    <property type="match status" value="1"/>
</dbReference>
<reference evidence="6" key="1">
    <citation type="journal article" date="2015" name="MBio">
        <title>Genome-Resolved Metagenomic Analysis Reveals Roles for Candidate Phyla and Other Microbial Community Members in Biogeochemical Transformations in Oil Reservoirs.</title>
        <authorList>
            <person name="Hu P."/>
            <person name="Tom L."/>
            <person name="Singh A."/>
            <person name="Thomas B.C."/>
            <person name="Baker B.J."/>
            <person name="Piceno Y.M."/>
            <person name="Andersen G.L."/>
            <person name="Banfield J.F."/>
        </authorList>
    </citation>
    <scope>NUCLEOTIDE SEQUENCE [LARGE SCALE GENOMIC DNA]</scope>
</reference>
<dbReference type="RefSeq" id="WP_283217253.1">
    <property type="nucleotide sequence ID" value="NZ_LGFD01000005.1"/>
</dbReference>
<dbReference type="PATRIC" id="fig|172049.5.peg.931"/>
<dbReference type="InterPro" id="IPR002563">
    <property type="entry name" value="Flavin_Rdtase-like_dom"/>
</dbReference>